<keyword evidence="1" id="KW-1133">Transmembrane helix</keyword>
<proteinExistence type="predicted"/>
<evidence type="ECO:0000256" key="1">
    <source>
        <dbReference type="SAM" id="Phobius"/>
    </source>
</evidence>
<protein>
    <submittedName>
        <fullName evidence="2">Uncharacterized protein</fullName>
    </submittedName>
</protein>
<accession>A0A2T6ZT70</accession>
<dbReference type="AlphaFoldDB" id="A0A2T6ZT70"/>
<dbReference type="Proteomes" id="UP000244722">
    <property type="component" value="Unassembled WGS sequence"/>
</dbReference>
<evidence type="ECO:0000313" key="3">
    <source>
        <dbReference type="Proteomes" id="UP000244722"/>
    </source>
</evidence>
<name>A0A2T6ZT70_TUBBO</name>
<evidence type="ECO:0000313" key="2">
    <source>
        <dbReference type="EMBL" id="PUU78692.1"/>
    </source>
</evidence>
<organism evidence="2 3">
    <name type="scientific">Tuber borchii</name>
    <name type="common">White truffle</name>
    <dbReference type="NCBI Taxonomy" id="42251"/>
    <lineage>
        <taxon>Eukaryota</taxon>
        <taxon>Fungi</taxon>
        <taxon>Dikarya</taxon>
        <taxon>Ascomycota</taxon>
        <taxon>Pezizomycotina</taxon>
        <taxon>Pezizomycetes</taxon>
        <taxon>Pezizales</taxon>
        <taxon>Tuberaceae</taxon>
        <taxon>Tuber</taxon>
    </lineage>
</organism>
<dbReference type="EMBL" id="NESQ01000109">
    <property type="protein sequence ID" value="PUU78692.1"/>
    <property type="molecule type" value="Genomic_DNA"/>
</dbReference>
<keyword evidence="3" id="KW-1185">Reference proteome</keyword>
<gene>
    <name evidence="2" type="ORF">B9Z19DRAFT_1083369</name>
</gene>
<sequence length="137" mass="15337">MFRWCIGTVWCPADCSRFNRVPPNIQFLFLLVIIIFLSNSHISALSPTTPPTPSPLARQYDPHLAACPFALAFIQHSMTHALPIGGGMSMSYGRHVGEYYISLTTCANHDQRVIDMEARFPCHNFTKSPLQPFSSLP</sequence>
<keyword evidence="1" id="KW-0812">Transmembrane</keyword>
<reference evidence="2 3" key="1">
    <citation type="submission" date="2017-04" db="EMBL/GenBank/DDBJ databases">
        <title>Draft genome sequence of Tuber borchii Vittad., a whitish edible truffle.</title>
        <authorList>
            <consortium name="DOE Joint Genome Institute"/>
            <person name="Murat C."/>
            <person name="Kuo A."/>
            <person name="Barry K.W."/>
            <person name="Clum A."/>
            <person name="Dockter R.B."/>
            <person name="Fauchery L."/>
            <person name="Iotti M."/>
            <person name="Kohler A."/>
            <person name="Labutti K."/>
            <person name="Lindquist E.A."/>
            <person name="Lipzen A."/>
            <person name="Ohm R.A."/>
            <person name="Wang M."/>
            <person name="Grigoriev I.V."/>
            <person name="Zambonelli A."/>
            <person name="Martin F.M."/>
        </authorList>
    </citation>
    <scope>NUCLEOTIDE SEQUENCE [LARGE SCALE GENOMIC DNA]</scope>
    <source>
        <strain evidence="2 3">Tbo3840</strain>
    </source>
</reference>
<keyword evidence="1" id="KW-0472">Membrane</keyword>
<comment type="caution">
    <text evidence="2">The sequence shown here is derived from an EMBL/GenBank/DDBJ whole genome shotgun (WGS) entry which is preliminary data.</text>
</comment>
<feature type="transmembrane region" description="Helical" evidence="1">
    <location>
        <begin position="25"/>
        <end position="45"/>
    </location>
</feature>